<dbReference type="InterPro" id="IPR000160">
    <property type="entry name" value="GGDEF_dom"/>
</dbReference>
<dbReference type="PANTHER" id="PTHR44757">
    <property type="entry name" value="DIGUANYLATE CYCLASE DGCP"/>
    <property type="match status" value="1"/>
</dbReference>
<dbReference type="InterPro" id="IPR043128">
    <property type="entry name" value="Rev_trsase/Diguanyl_cyclase"/>
</dbReference>
<dbReference type="SMART" id="SM00086">
    <property type="entry name" value="PAC"/>
    <property type="match status" value="3"/>
</dbReference>
<dbReference type="SMART" id="SM00052">
    <property type="entry name" value="EAL"/>
    <property type="match status" value="1"/>
</dbReference>
<dbReference type="Pfam" id="PF00563">
    <property type="entry name" value="EAL"/>
    <property type="match status" value="1"/>
</dbReference>
<dbReference type="Pfam" id="PF00990">
    <property type="entry name" value="GGDEF"/>
    <property type="match status" value="1"/>
</dbReference>
<sequence length="870" mass="98773">MNKDSIAQNTLRAAAEARFCHAPVTTPVDRATEELLHELQVHQIELEMQIEELRRAHFDLDESRDRYIDLYDFSPVGYLTITQAGLIAEINLTATKLLGIDRHELLYRRFSAFVIPEDGDRWYLFFVGIMKHNQHKNIELTLKHSDGTECPVQLNGLLVTSDNADSTVRITLTDITESRRAIAHLSEVEMNAALSLTNAEMGSWEWNIETGRIIFNEHWAKMRGYRLGEKERHFSDWENDIHPDDLQAYHAALTAHLENRSLFFQAEYRVRTQSGSWLWLLDRGAVIKRDTEGSPLRMAGIEMDISKRKCNEEKLRIAAIAFESQEAMFVTNANAVIMEVNQAFTRLTGYRAAEAIGQKPSMLSSGRHDQAFYQTMWGILKNKGFWQGDIWNRRKDGVFYAEWLNISTVCSPDGCISHYVASFTDITKEKESIAKIHQLAYYDPLTLLPNRRLFQEHLTKALIISDRSERYGALLFIDLDNFKALNDTLGHDMGDLLLTQTGARLLDCIRKGDTVARLGGDEFVIILEELSPTCTYAVNQAKDIGEKIILALNQNYQLDHSNYHSTPSIGITLFNSSKESINDLLKQADIAMYAAKAGGRNTLRFFDPEMQATIMAHASLEADLIQALKNNQFKLYFQLQATHDRRILGAEVLLRWEHPERGLVSPLEFIPLAEETRLILPIGLWVLETACAQLKSWEGIPHTRHLQLAVNVSAHQFHEAGFVEQVCAVLEKHAIQPDRLKLELTESLVLDNIEDTITKMHALKKIGVHFSMDDFGTGYSSLAYLTQLPLDQLKIDQSFVHNIGVQPTDAVIVQTIIGMANNLGMDVIAEGVETEEQRAFLERHGCPAIQGYLFSKPVPIEQFELLLKQS</sequence>
<gene>
    <name evidence="7" type="ORF">PSU93_04750</name>
</gene>
<proteinExistence type="predicted"/>
<evidence type="ECO:0000259" key="6">
    <source>
        <dbReference type="PROSITE" id="PS50887"/>
    </source>
</evidence>
<dbReference type="PROSITE" id="PS50113">
    <property type="entry name" value="PAC"/>
    <property type="match status" value="1"/>
</dbReference>
<dbReference type="CDD" id="cd00130">
    <property type="entry name" value="PAS"/>
    <property type="match status" value="3"/>
</dbReference>
<dbReference type="Pfam" id="PF13426">
    <property type="entry name" value="PAS_9"/>
    <property type="match status" value="2"/>
</dbReference>
<keyword evidence="2" id="KW-0973">c-di-GMP</keyword>
<dbReference type="SMART" id="SM00091">
    <property type="entry name" value="PAS"/>
    <property type="match status" value="3"/>
</dbReference>
<dbReference type="InterPro" id="IPR029787">
    <property type="entry name" value="Nucleotide_cyclase"/>
</dbReference>
<dbReference type="CDD" id="cd01949">
    <property type="entry name" value="GGDEF"/>
    <property type="match status" value="1"/>
</dbReference>
<dbReference type="InterPro" id="IPR018247">
    <property type="entry name" value="EF_Hand_1_Ca_BS"/>
</dbReference>
<evidence type="ECO:0000256" key="2">
    <source>
        <dbReference type="ARBA" id="ARBA00022636"/>
    </source>
</evidence>
<dbReference type="InterPro" id="IPR001610">
    <property type="entry name" value="PAC"/>
</dbReference>
<dbReference type="NCBIfam" id="TIGR00254">
    <property type="entry name" value="GGDEF"/>
    <property type="match status" value="1"/>
</dbReference>
<dbReference type="SUPFAM" id="SSF55073">
    <property type="entry name" value="Nucleotide cyclase"/>
    <property type="match status" value="1"/>
</dbReference>
<accession>A0AA43Q6Y0</accession>
<dbReference type="InterPro" id="IPR035965">
    <property type="entry name" value="PAS-like_dom_sf"/>
</dbReference>
<dbReference type="Proteomes" id="UP001160519">
    <property type="component" value="Unassembled WGS sequence"/>
</dbReference>
<dbReference type="Gene3D" id="3.20.20.450">
    <property type="entry name" value="EAL domain"/>
    <property type="match status" value="1"/>
</dbReference>
<dbReference type="NCBIfam" id="TIGR00229">
    <property type="entry name" value="sensory_box"/>
    <property type="match status" value="3"/>
</dbReference>
<keyword evidence="8" id="KW-1185">Reference proteome</keyword>
<dbReference type="PROSITE" id="PS00018">
    <property type="entry name" value="EF_HAND_1"/>
    <property type="match status" value="1"/>
</dbReference>
<dbReference type="EMBL" id="JAQSDF010000009">
    <property type="protein sequence ID" value="MDI1230443.1"/>
    <property type="molecule type" value="Genomic_DNA"/>
</dbReference>
<feature type="domain" description="PAC" evidence="4">
    <location>
        <begin position="264"/>
        <end position="317"/>
    </location>
</feature>
<dbReference type="InterPro" id="IPR035919">
    <property type="entry name" value="EAL_sf"/>
</dbReference>
<evidence type="ECO:0000256" key="1">
    <source>
        <dbReference type="ARBA" id="ARBA00012282"/>
    </source>
</evidence>
<evidence type="ECO:0000259" key="3">
    <source>
        <dbReference type="PROSITE" id="PS50112"/>
    </source>
</evidence>
<dbReference type="EC" id="3.1.4.52" evidence="1"/>
<evidence type="ECO:0000313" key="8">
    <source>
        <dbReference type="Proteomes" id="UP001160519"/>
    </source>
</evidence>
<dbReference type="InterPro" id="IPR052155">
    <property type="entry name" value="Biofilm_reg_signaling"/>
</dbReference>
<dbReference type="InterPro" id="IPR000014">
    <property type="entry name" value="PAS"/>
</dbReference>
<dbReference type="CDD" id="cd01948">
    <property type="entry name" value="EAL"/>
    <property type="match status" value="1"/>
</dbReference>
<dbReference type="Gene3D" id="3.30.70.270">
    <property type="match status" value="1"/>
</dbReference>
<feature type="domain" description="EAL" evidence="5">
    <location>
        <begin position="617"/>
        <end position="870"/>
    </location>
</feature>
<dbReference type="InterPro" id="IPR000700">
    <property type="entry name" value="PAS-assoc_C"/>
</dbReference>
<dbReference type="FunFam" id="3.20.20.450:FF:000001">
    <property type="entry name" value="Cyclic di-GMP phosphodiesterase yahA"/>
    <property type="match status" value="1"/>
</dbReference>
<dbReference type="PANTHER" id="PTHR44757:SF2">
    <property type="entry name" value="BIOFILM ARCHITECTURE MAINTENANCE PROTEIN MBAA"/>
    <property type="match status" value="1"/>
</dbReference>
<dbReference type="Pfam" id="PF08447">
    <property type="entry name" value="PAS_3"/>
    <property type="match status" value="1"/>
</dbReference>
<dbReference type="InterPro" id="IPR001633">
    <property type="entry name" value="EAL_dom"/>
</dbReference>
<feature type="domain" description="PAS" evidence="3">
    <location>
        <begin position="63"/>
        <end position="118"/>
    </location>
</feature>
<feature type="domain" description="GGDEF" evidence="6">
    <location>
        <begin position="470"/>
        <end position="608"/>
    </location>
</feature>
<dbReference type="SMART" id="SM00267">
    <property type="entry name" value="GGDEF"/>
    <property type="match status" value="1"/>
</dbReference>
<name>A0AA43Q6Y0_9GAMM</name>
<dbReference type="SUPFAM" id="SSF55785">
    <property type="entry name" value="PYP-like sensor domain (PAS domain)"/>
    <property type="match status" value="3"/>
</dbReference>
<comment type="caution">
    <text evidence="7">The sequence shown here is derived from an EMBL/GenBank/DDBJ whole genome shotgun (WGS) entry which is preliminary data.</text>
</comment>
<dbReference type="PROSITE" id="PS50883">
    <property type="entry name" value="EAL"/>
    <property type="match status" value="1"/>
</dbReference>
<dbReference type="GO" id="GO:0071111">
    <property type="term" value="F:cyclic-guanylate-specific phosphodiesterase activity"/>
    <property type="evidence" value="ECO:0007669"/>
    <property type="project" value="UniProtKB-EC"/>
</dbReference>
<feature type="domain" description="PAS" evidence="3">
    <location>
        <begin position="311"/>
        <end position="358"/>
    </location>
</feature>
<evidence type="ECO:0000259" key="4">
    <source>
        <dbReference type="PROSITE" id="PS50113"/>
    </source>
</evidence>
<protein>
    <recommendedName>
        <fullName evidence="1">cyclic-guanylate-specific phosphodiesterase</fullName>
        <ecNumber evidence="1">3.1.4.52</ecNumber>
    </recommendedName>
</protein>
<reference evidence="7" key="1">
    <citation type="submission" date="2023-01" db="EMBL/GenBank/DDBJ databases">
        <title>Biogeochemical cycle of methane in antarctic sediments.</title>
        <authorList>
            <person name="Roldan D.M."/>
            <person name="Menes R.J."/>
        </authorList>
    </citation>
    <scope>NUCLEOTIDE SEQUENCE [LARGE SCALE GENOMIC DNA]</scope>
    <source>
        <strain evidence="7">K-2018 MAG008</strain>
    </source>
</reference>
<dbReference type="SUPFAM" id="SSF141868">
    <property type="entry name" value="EAL domain-like"/>
    <property type="match status" value="1"/>
</dbReference>
<dbReference type="InterPro" id="IPR013655">
    <property type="entry name" value="PAS_fold_3"/>
</dbReference>
<organism evidence="7 8">
    <name type="scientific">Candidatus Methylobacter titanis</name>
    <dbReference type="NCBI Taxonomy" id="3053457"/>
    <lineage>
        <taxon>Bacteria</taxon>
        <taxon>Pseudomonadati</taxon>
        <taxon>Pseudomonadota</taxon>
        <taxon>Gammaproteobacteria</taxon>
        <taxon>Methylococcales</taxon>
        <taxon>Methylococcaceae</taxon>
        <taxon>Methylobacter</taxon>
    </lineage>
</organism>
<evidence type="ECO:0000313" key="7">
    <source>
        <dbReference type="EMBL" id="MDI1230443.1"/>
    </source>
</evidence>
<dbReference type="PROSITE" id="PS50887">
    <property type="entry name" value="GGDEF"/>
    <property type="match status" value="1"/>
</dbReference>
<evidence type="ECO:0000259" key="5">
    <source>
        <dbReference type="PROSITE" id="PS50883"/>
    </source>
</evidence>
<dbReference type="PROSITE" id="PS50112">
    <property type="entry name" value="PAS"/>
    <property type="match status" value="2"/>
</dbReference>
<dbReference type="AlphaFoldDB" id="A0AA43Q6Y0"/>
<dbReference type="Gene3D" id="3.30.450.20">
    <property type="entry name" value="PAS domain"/>
    <property type="match status" value="3"/>
</dbReference>